<evidence type="ECO:0000256" key="3">
    <source>
        <dbReference type="ARBA" id="ARBA00022763"/>
    </source>
</evidence>
<gene>
    <name evidence="10" type="ORF">ENO10_06600</name>
</gene>
<keyword evidence="3" id="KW-0227">DNA damage</keyword>
<feature type="domain" description="Fe2OG dioxygenase" evidence="9">
    <location>
        <begin position="67"/>
        <end position="164"/>
    </location>
</feature>
<dbReference type="PANTHER" id="PTHR31212">
    <property type="entry name" value="ALPHA-KETOGLUTARATE-DEPENDENT DIOXYGENASE ALKB HOMOLOG 3"/>
    <property type="match status" value="1"/>
</dbReference>
<keyword evidence="8" id="KW-0234">DNA repair</keyword>
<keyword evidence="6" id="KW-0560">Oxidoreductase</keyword>
<dbReference type="GO" id="GO:0046872">
    <property type="term" value="F:metal ion binding"/>
    <property type="evidence" value="ECO:0007669"/>
    <property type="project" value="UniProtKB-KW"/>
</dbReference>
<evidence type="ECO:0000256" key="2">
    <source>
        <dbReference type="ARBA" id="ARBA00022723"/>
    </source>
</evidence>
<protein>
    <submittedName>
        <fullName evidence="10">Alpha-ketoglutarate-dependent dioxygenase AlkB</fullName>
    </submittedName>
</protein>
<accession>A0A7C2RDL7</accession>
<evidence type="ECO:0000256" key="5">
    <source>
        <dbReference type="ARBA" id="ARBA00022964"/>
    </source>
</evidence>
<sequence length="169" mass="19650">LKLLEQVEWKHDEVMIFGKRITTARKTAWYGDEEFEYTYSKMTKKAEVWIPVLLPLRERVEEVTGLQFNSCLLNLYHSGEEGMSWHTDAEAELGKQPAIASVSLGVQRRFVFKHKTSAGKIELQLEPGSLLLMAGETQQYWLHSLPKSKKIKEARINLTFRNIKKWNNL</sequence>
<comment type="cofactor">
    <cofactor evidence="1">
        <name>Fe(2+)</name>
        <dbReference type="ChEBI" id="CHEBI:29033"/>
    </cofactor>
</comment>
<evidence type="ECO:0000256" key="4">
    <source>
        <dbReference type="ARBA" id="ARBA00022842"/>
    </source>
</evidence>
<organism evidence="10">
    <name type="scientific">Salinimicrobium catena</name>
    <dbReference type="NCBI Taxonomy" id="390640"/>
    <lineage>
        <taxon>Bacteria</taxon>
        <taxon>Pseudomonadati</taxon>
        <taxon>Bacteroidota</taxon>
        <taxon>Flavobacteriia</taxon>
        <taxon>Flavobacteriales</taxon>
        <taxon>Flavobacteriaceae</taxon>
        <taxon>Salinimicrobium</taxon>
    </lineage>
</organism>
<comment type="caution">
    <text evidence="10">The sequence shown here is derived from an EMBL/GenBank/DDBJ whole genome shotgun (WGS) entry which is preliminary data.</text>
</comment>
<dbReference type="PANTHER" id="PTHR31212:SF4">
    <property type="entry name" value="ALPHA-KETOGLUTARATE-DEPENDENT DIOXYGENASE ALKB HOMOLOG 3"/>
    <property type="match status" value="1"/>
</dbReference>
<dbReference type="Pfam" id="PF13532">
    <property type="entry name" value="2OG-FeII_Oxy_2"/>
    <property type="match status" value="1"/>
</dbReference>
<dbReference type="GO" id="GO:0140097">
    <property type="term" value="F:catalytic activity, acting on DNA"/>
    <property type="evidence" value="ECO:0007669"/>
    <property type="project" value="UniProtKB-ARBA"/>
</dbReference>
<dbReference type="PROSITE" id="PS51471">
    <property type="entry name" value="FE2OG_OXY"/>
    <property type="match status" value="1"/>
</dbReference>
<evidence type="ECO:0000259" key="9">
    <source>
        <dbReference type="PROSITE" id="PS51471"/>
    </source>
</evidence>
<evidence type="ECO:0000256" key="6">
    <source>
        <dbReference type="ARBA" id="ARBA00023002"/>
    </source>
</evidence>
<keyword evidence="2" id="KW-0479">Metal-binding</keyword>
<dbReference type="SUPFAM" id="SSF51197">
    <property type="entry name" value="Clavaminate synthase-like"/>
    <property type="match status" value="1"/>
</dbReference>
<keyword evidence="4" id="KW-0460">Magnesium</keyword>
<proteinExistence type="predicted"/>
<dbReference type="FunFam" id="2.60.120.590:FF:000004">
    <property type="entry name" value="DNA oxidative demethylase ALKBH2"/>
    <property type="match status" value="1"/>
</dbReference>
<dbReference type="GO" id="GO:0006307">
    <property type="term" value="P:DNA alkylation repair"/>
    <property type="evidence" value="ECO:0007669"/>
    <property type="project" value="InterPro"/>
</dbReference>
<dbReference type="InterPro" id="IPR032854">
    <property type="entry name" value="ALKBH3"/>
</dbReference>
<keyword evidence="7" id="KW-0408">Iron</keyword>
<evidence type="ECO:0000256" key="7">
    <source>
        <dbReference type="ARBA" id="ARBA00023004"/>
    </source>
</evidence>
<feature type="non-terminal residue" evidence="10">
    <location>
        <position position="1"/>
    </location>
</feature>
<dbReference type="InterPro" id="IPR037151">
    <property type="entry name" value="AlkB-like_sf"/>
</dbReference>
<dbReference type="GO" id="GO:0051213">
    <property type="term" value="F:dioxygenase activity"/>
    <property type="evidence" value="ECO:0007669"/>
    <property type="project" value="UniProtKB-KW"/>
</dbReference>
<reference evidence="10" key="1">
    <citation type="journal article" date="2020" name="mSystems">
        <title>Genome- and Community-Level Interaction Insights into Carbon Utilization and Element Cycling Functions of Hydrothermarchaeota in Hydrothermal Sediment.</title>
        <authorList>
            <person name="Zhou Z."/>
            <person name="Liu Y."/>
            <person name="Xu W."/>
            <person name="Pan J."/>
            <person name="Luo Z.H."/>
            <person name="Li M."/>
        </authorList>
    </citation>
    <scope>NUCLEOTIDE SEQUENCE [LARGE SCALE GENOMIC DNA]</scope>
    <source>
        <strain evidence="10">SpSt-1235</strain>
    </source>
</reference>
<keyword evidence="5 10" id="KW-0223">Dioxygenase</keyword>
<evidence type="ECO:0000256" key="1">
    <source>
        <dbReference type="ARBA" id="ARBA00001954"/>
    </source>
</evidence>
<dbReference type="InterPro" id="IPR027450">
    <property type="entry name" value="AlkB-like"/>
</dbReference>
<evidence type="ECO:0000313" key="10">
    <source>
        <dbReference type="EMBL" id="HER40872.1"/>
    </source>
</evidence>
<dbReference type="GO" id="GO:0016787">
    <property type="term" value="F:hydrolase activity"/>
    <property type="evidence" value="ECO:0007669"/>
    <property type="project" value="UniProtKB-ARBA"/>
</dbReference>
<dbReference type="Proteomes" id="UP000885753">
    <property type="component" value="Unassembled WGS sequence"/>
</dbReference>
<dbReference type="InterPro" id="IPR005123">
    <property type="entry name" value="Oxoglu/Fe-dep_dioxygenase_dom"/>
</dbReference>
<name>A0A7C2RDL7_9FLAO</name>
<dbReference type="AlphaFoldDB" id="A0A7C2RDL7"/>
<dbReference type="EMBL" id="DSEE01000481">
    <property type="protein sequence ID" value="HER40872.1"/>
    <property type="molecule type" value="Genomic_DNA"/>
</dbReference>
<dbReference type="GO" id="GO:0032451">
    <property type="term" value="F:demethylase activity"/>
    <property type="evidence" value="ECO:0007669"/>
    <property type="project" value="UniProtKB-ARBA"/>
</dbReference>
<evidence type="ECO:0000256" key="8">
    <source>
        <dbReference type="ARBA" id="ARBA00023204"/>
    </source>
</evidence>
<dbReference type="Gene3D" id="2.60.120.590">
    <property type="entry name" value="Alpha-ketoglutarate-dependent dioxygenase AlkB-like"/>
    <property type="match status" value="1"/>
</dbReference>
<dbReference type="GO" id="GO:0016705">
    <property type="term" value="F:oxidoreductase activity, acting on paired donors, with incorporation or reduction of molecular oxygen"/>
    <property type="evidence" value="ECO:0007669"/>
    <property type="project" value="UniProtKB-ARBA"/>
</dbReference>